<feature type="transmembrane region" description="Helical" evidence="1">
    <location>
        <begin position="39"/>
        <end position="60"/>
    </location>
</feature>
<protein>
    <submittedName>
        <fullName evidence="2">Uncharacterized protein</fullName>
    </submittedName>
</protein>
<name>A0ABN1UA22_9ACTN</name>
<comment type="caution">
    <text evidence="2">The sequence shown here is derived from an EMBL/GenBank/DDBJ whole genome shotgun (WGS) entry which is preliminary data.</text>
</comment>
<evidence type="ECO:0000313" key="3">
    <source>
        <dbReference type="Proteomes" id="UP001499979"/>
    </source>
</evidence>
<proteinExistence type="predicted"/>
<keyword evidence="1" id="KW-1133">Transmembrane helix</keyword>
<gene>
    <name evidence="2" type="ORF">GCM10009606_10510</name>
</gene>
<dbReference type="Proteomes" id="UP001499979">
    <property type="component" value="Unassembled WGS sequence"/>
</dbReference>
<keyword evidence="3" id="KW-1185">Reference proteome</keyword>
<evidence type="ECO:0000313" key="2">
    <source>
        <dbReference type="EMBL" id="GAA1132284.1"/>
    </source>
</evidence>
<organism evidence="2 3">
    <name type="scientific">Nocardioides aquiterrae</name>
    <dbReference type="NCBI Taxonomy" id="203799"/>
    <lineage>
        <taxon>Bacteria</taxon>
        <taxon>Bacillati</taxon>
        <taxon>Actinomycetota</taxon>
        <taxon>Actinomycetes</taxon>
        <taxon>Propionibacteriales</taxon>
        <taxon>Nocardioidaceae</taxon>
        <taxon>Nocardioides</taxon>
    </lineage>
</organism>
<reference evidence="2 3" key="1">
    <citation type="journal article" date="2019" name="Int. J. Syst. Evol. Microbiol.">
        <title>The Global Catalogue of Microorganisms (GCM) 10K type strain sequencing project: providing services to taxonomists for standard genome sequencing and annotation.</title>
        <authorList>
            <consortium name="The Broad Institute Genomics Platform"/>
            <consortium name="The Broad Institute Genome Sequencing Center for Infectious Disease"/>
            <person name="Wu L."/>
            <person name="Ma J."/>
        </authorList>
    </citation>
    <scope>NUCLEOTIDE SEQUENCE [LARGE SCALE GENOMIC DNA]</scope>
    <source>
        <strain evidence="2 3">JCM 11813</strain>
    </source>
</reference>
<evidence type="ECO:0000256" key="1">
    <source>
        <dbReference type="SAM" id="Phobius"/>
    </source>
</evidence>
<dbReference type="EMBL" id="BAAAJE010000002">
    <property type="protein sequence ID" value="GAA1132284.1"/>
    <property type="molecule type" value="Genomic_DNA"/>
</dbReference>
<dbReference type="RefSeq" id="WP_343906300.1">
    <property type="nucleotide sequence ID" value="NZ_BAAAJE010000002.1"/>
</dbReference>
<keyword evidence="1" id="KW-0472">Membrane</keyword>
<keyword evidence="1" id="KW-0812">Transmembrane</keyword>
<accession>A0ABN1UA22</accession>
<sequence>MNDLHALMDRALADLDVPTDRLHAGAVRRGRAARRRRRAGVVLGGVAAAVAVAVAVPLLGTVGASTGDQLAQGGAVLPPPDVYEPAPHWWTMPGEEVAHRLTFLTPSRYTTPWTFTGASRAWAELGLKDDHGYAGLVNVELRAPADAGGDAADPWITCPGNLTAPDSCTEVHGASGAVVGRDSRTTDGDEIVLESTYLTPDGAVVRATSSNSTAATWGGNVPTMRDHAPMTLAEVRDVAEARLWQQRWPDE</sequence>